<evidence type="ECO:0000313" key="3">
    <source>
        <dbReference type="Proteomes" id="UP000223606"/>
    </source>
</evidence>
<dbReference type="PANTHER" id="PTHR43664">
    <property type="entry name" value="MONOAMINE OXIDASE-RELATED"/>
    <property type="match status" value="1"/>
</dbReference>
<sequence>MTDTPAAPLRAFEDFTAGESGTLGTVDVTHDEVVEFASQFDPQPFHLEEEAGKASPLGGHAASGWHTGSMMMRLMAENLLNISRSMGSGGIQDLKWLKPVLVGDTLTAGYEITGVRPSASRTDRGYVDMKLQMVNQRGERVMSFLCTVIMGRAG</sequence>
<evidence type="ECO:0000313" key="2">
    <source>
        <dbReference type="EMBL" id="SON56527.1"/>
    </source>
</evidence>
<dbReference type="Proteomes" id="UP000223606">
    <property type="component" value="Chromosome 1"/>
</dbReference>
<dbReference type="PANTHER" id="PTHR43664:SF1">
    <property type="entry name" value="BETA-METHYLMALYL-COA DEHYDRATASE"/>
    <property type="match status" value="1"/>
</dbReference>
<dbReference type="SUPFAM" id="SSF54637">
    <property type="entry name" value="Thioesterase/thiol ester dehydrase-isomerase"/>
    <property type="match status" value="1"/>
</dbReference>
<dbReference type="InterPro" id="IPR029069">
    <property type="entry name" value="HotDog_dom_sf"/>
</dbReference>
<dbReference type="InterPro" id="IPR052342">
    <property type="entry name" value="MCH/BMMD"/>
</dbReference>
<keyword evidence="3" id="KW-1185">Reference proteome</keyword>
<dbReference type="RefSeq" id="WP_099556900.1">
    <property type="nucleotide sequence ID" value="NZ_LT960614.1"/>
</dbReference>
<feature type="domain" description="MaoC-like" evidence="1">
    <location>
        <begin position="25"/>
        <end position="119"/>
    </location>
</feature>
<reference evidence="3" key="1">
    <citation type="submission" date="2017-09" db="EMBL/GenBank/DDBJ databases">
        <title>Genome sequence of Nannocystis excedens DSM 71.</title>
        <authorList>
            <person name="Blom J."/>
        </authorList>
    </citation>
    <scope>NUCLEOTIDE SEQUENCE [LARGE SCALE GENOMIC DNA]</scope>
    <source>
        <strain evidence="3">type strain: E19</strain>
    </source>
</reference>
<gene>
    <name evidence="2" type="ORF">HDIA_2986</name>
</gene>
<dbReference type="Gene3D" id="3.10.129.10">
    <property type="entry name" value="Hotdog Thioesterase"/>
    <property type="match status" value="1"/>
</dbReference>
<dbReference type="EMBL" id="LT960614">
    <property type="protein sequence ID" value="SON56527.1"/>
    <property type="molecule type" value="Genomic_DNA"/>
</dbReference>
<name>A0A2C9D892_9HYPH</name>
<keyword evidence="2" id="KW-0808">Transferase</keyword>
<dbReference type="KEGG" id="hdi:HDIA_2986"/>
<evidence type="ECO:0000259" key="1">
    <source>
        <dbReference type="Pfam" id="PF01575"/>
    </source>
</evidence>
<dbReference type="OrthoDB" id="9797938at2"/>
<organism evidence="2 3">
    <name type="scientific">Hartmannibacter diazotrophicus</name>
    <dbReference type="NCBI Taxonomy" id="1482074"/>
    <lineage>
        <taxon>Bacteria</taxon>
        <taxon>Pseudomonadati</taxon>
        <taxon>Pseudomonadota</taxon>
        <taxon>Alphaproteobacteria</taxon>
        <taxon>Hyphomicrobiales</taxon>
        <taxon>Pleomorphomonadaceae</taxon>
        <taxon>Hartmannibacter</taxon>
    </lineage>
</organism>
<accession>A0A2C9D892</accession>
<dbReference type="Pfam" id="PF01575">
    <property type="entry name" value="MaoC_dehydratas"/>
    <property type="match status" value="1"/>
</dbReference>
<proteinExistence type="predicted"/>
<dbReference type="InterPro" id="IPR002539">
    <property type="entry name" value="MaoC-like_dom"/>
</dbReference>
<dbReference type="CDD" id="cd03454">
    <property type="entry name" value="YdeM"/>
    <property type="match status" value="1"/>
</dbReference>
<protein>
    <submittedName>
        <fullName evidence="2">Bifunctional enoyl-CoA hydratase/phosphate acetyltransferase</fullName>
    </submittedName>
</protein>
<dbReference type="GO" id="GO:0016740">
    <property type="term" value="F:transferase activity"/>
    <property type="evidence" value="ECO:0007669"/>
    <property type="project" value="UniProtKB-KW"/>
</dbReference>
<dbReference type="AlphaFoldDB" id="A0A2C9D892"/>